<protein>
    <recommendedName>
        <fullName evidence="1">DUF6546 domain-containing protein</fullName>
    </recommendedName>
</protein>
<dbReference type="Proteomes" id="UP001243330">
    <property type="component" value="Unassembled WGS sequence"/>
</dbReference>
<evidence type="ECO:0000259" key="1">
    <source>
        <dbReference type="Pfam" id="PF20183"/>
    </source>
</evidence>
<comment type="caution">
    <text evidence="2">The sequence shown here is derived from an EMBL/GenBank/DDBJ whole genome shotgun (WGS) entry which is preliminary data.</text>
</comment>
<evidence type="ECO:0000313" key="3">
    <source>
        <dbReference type="Proteomes" id="UP001243330"/>
    </source>
</evidence>
<name>A0AAD9EHQ7_9PEZI</name>
<keyword evidence="3" id="KW-1185">Reference proteome</keyword>
<dbReference type="EMBL" id="JAQOWY010000157">
    <property type="protein sequence ID" value="KAK1848925.1"/>
    <property type="molecule type" value="Genomic_DNA"/>
</dbReference>
<accession>A0AAD9EHQ7</accession>
<dbReference type="Pfam" id="PF20183">
    <property type="entry name" value="DUF6546"/>
    <property type="match status" value="1"/>
</dbReference>
<feature type="domain" description="DUF6546" evidence="1">
    <location>
        <begin position="272"/>
        <end position="428"/>
    </location>
</feature>
<gene>
    <name evidence="2" type="ORF">CCHR01_08417</name>
</gene>
<proteinExistence type="predicted"/>
<evidence type="ECO:0000313" key="2">
    <source>
        <dbReference type="EMBL" id="KAK1848925.1"/>
    </source>
</evidence>
<dbReference type="InterPro" id="IPR046676">
    <property type="entry name" value="DUF6546"/>
</dbReference>
<dbReference type="AlphaFoldDB" id="A0AAD9EHQ7"/>
<sequence>MAGSSTAAIPRNPDWDKWSVGKKIFHETFWQQIRDGQDEDFKRANLRFLRLDVSSVDMSDLYFLQAKVTGDLRKYVQHIWLNIAFHKCKCECQPGEAEPDDATKLGRNQHATLLQQAIRKLFDALTDWKEPALNEKGIAIELSAQSYSYKRHFNFDRSYFGSSDEIGSSLEHEETHQDLDVSAFPDYTKRIHKQMAFRLSADGLPTLPAVTKFVLRRQFRHSLICPPEKGKGKSKHKWGLRPILRRLPNLKSLVFEPWRAWTDEHQRLCDQDVSVYEDNNESYAQRIAGVDRLLRVPNASLGKELAEASQKLTKLSVAFMVEAGDFFDECCGKEGFRWPHLESLTLTSRLLARDDNKAILDMLKKAARVAERMINLKTMAIWFGTENKASCFAYHLRSGHSRITWQGTKSLVDDTKLIQLWTIVAWKQDASFDGFVQEGLSDIGWKLNSTYFAGLEGQLNSAQELKSHGHAAFLFGDTLPADVIDPLSLWQMQQEARVL</sequence>
<organism evidence="2 3">
    <name type="scientific">Colletotrichum chrysophilum</name>
    <dbReference type="NCBI Taxonomy" id="1836956"/>
    <lineage>
        <taxon>Eukaryota</taxon>
        <taxon>Fungi</taxon>
        <taxon>Dikarya</taxon>
        <taxon>Ascomycota</taxon>
        <taxon>Pezizomycotina</taxon>
        <taxon>Sordariomycetes</taxon>
        <taxon>Hypocreomycetidae</taxon>
        <taxon>Glomerellales</taxon>
        <taxon>Glomerellaceae</taxon>
        <taxon>Colletotrichum</taxon>
        <taxon>Colletotrichum gloeosporioides species complex</taxon>
    </lineage>
</organism>
<reference evidence="2" key="1">
    <citation type="submission" date="2023-01" db="EMBL/GenBank/DDBJ databases">
        <title>Colletotrichum chrysophilum M932 genome sequence.</title>
        <authorList>
            <person name="Baroncelli R."/>
        </authorList>
    </citation>
    <scope>NUCLEOTIDE SEQUENCE</scope>
    <source>
        <strain evidence="2">M932</strain>
    </source>
</reference>